<proteinExistence type="predicted"/>
<sequence>MKGLVVIIKSFMFVACFLPLPLSLYGQAEREFKREVLSNGDTAVWTHAKWRGKIPMFRVYFQKEHESYVCQYKYKDTVRARDLDVDLWRTYHSLSNPYIWKSHKELGDFLVENIGALGKEFRLPLFVVFMLDGDGRIVSVDHFSFLDSLSEKIPAEYLSDVSCRMKKEIKYPRMYGKRYYPWGIKILKEDMGRGHYEFQYIPFNFLH</sequence>
<gene>
    <name evidence="1" type="ORF">HMPREF9441_02283</name>
</gene>
<dbReference type="AlphaFoldDB" id="G5SSD3"/>
<dbReference type="Proteomes" id="UP000003598">
    <property type="component" value="Unassembled WGS sequence"/>
</dbReference>
<reference evidence="1 2" key="1">
    <citation type="submission" date="2011-03" db="EMBL/GenBank/DDBJ databases">
        <authorList>
            <person name="Weinstock G."/>
            <person name="Sodergren E."/>
            <person name="Clifton S."/>
            <person name="Fulton L."/>
            <person name="Fulton B."/>
            <person name="Courtney L."/>
            <person name="Fronick C."/>
            <person name="Harrison M."/>
            <person name="Strong C."/>
            <person name="Farmer C."/>
            <person name="Delahaunty K."/>
            <person name="Markovic C."/>
            <person name="Hall O."/>
            <person name="Minx P."/>
            <person name="Tomlinson C."/>
            <person name="Mitreva M."/>
            <person name="Hou S."/>
            <person name="Chen J."/>
            <person name="Wollam A."/>
            <person name="Pepin K.H."/>
            <person name="Johnson M."/>
            <person name="Bhonagiri V."/>
            <person name="Zhang X."/>
            <person name="Suruliraj S."/>
            <person name="Warren W."/>
            <person name="Chinwalla A."/>
            <person name="Mardis E.R."/>
            <person name="Wilson R.K."/>
        </authorList>
    </citation>
    <scope>NUCLEOTIDE SEQUENCE [LARGE SCALE GENOMIC DNA]</scope>
    <source>
        <strain evidence="1 2">YIT 11840</strain>
    </source>
</reference>
<dbReference type="STRING" id="762968.HMPREF9441_02283"/>
<name>G5SSD3_9BACT</name>
<dbReference type="GeneID" id="93557704"/>
<dbReference type="HOGENOM" id="CLU_1347845_0_0_10"/>
<organism evidence="1 2">
    <name type="scientific">Paraprevotella clara YIT 11840</name>
    <dbReference type="NCBI Taxonomy" id="762968"/>
    <lineage>
        <taxon>Bacteria</taxon>
        <taxon>Pseudomonadati</taxon>
        <taxon>Bacteroidota</taxon>
        <taxon>Bacteroidia</taxon>
        <taxon>Bacteroidales</taxon>
        <taxon>Prevotellaceae</taxon>
        <taxon>Paraprevotella</taxon>
    </lineage>
</organism>
<evidence type="ECO:0008006" key="3">
    <source>
        <dbReference type="Google" id="ProtNLM"/>
    </source>
</evidence>
<accession>G5SSD3</accession>
<dbReference type="EMBL" id="AFFY01000032">
    <property type="protein sequence ID" value="EHG99851.1"/>
    <property type="molecule type" value="Genomic_DNA"/>
</dbReference>
<dbReference type="PATRIC" id="fig|762968.3.peg.2033"/>
<evidence type="ECO:0000313" key="2">
    <source>
        <dbReference type="Proteomes" id="UP000003598"/>
    </source>
</evidence>
<keyword evidence="2" id="KW-1185">Reference proteome</keyword>
<dbReference type="RefSeq" id="WP_008620691.1">
    <property type="nucleotide sequence ID" value="NZ_JH376604.1"/>
</dbReference>
<evidence type="ECO:0000313" key="1">
    <source>
        <dbReference type="EMBL" id="EHG99851.1"/>
    </source>
</evidence>
<comment type="caution">
    <text evidence="1">The sequence shown here is derived from an EMBL/GenBank/DDBJ whole genome shotgun (WGS) entry which is preliminary data.</text>
</comment>
<protein>
    <recommendedName>
        <fullName evidence="3">DUF5043 domain-containing protein</fullName>
    </recommendedName>
</protein>